<evidence type="ECO:0000313" key="3">
    <source>
        <dbReference type="Proteomes" id="UP000288805"/>
    </source>
</evidence>
<dbReference type="InterPro" id="IPR001584">
    <property type="entry name" value="Integrase_cat-core"/>
</dbReference>
<dbReference type="InterPro" id="IPR036397">
    <property type="entry name" value="RNaseH_sf"/>
</dbReference>
<dbReference type="SUPFAM" id="SSF53098">
    <property type="entry name" value="Ribonuclease H-like"/>
    <property type="match status" value="2"/>
</dbReference>
<name>A0A438F958_VITVI</name>
<dbReference type="CDD" id="cd09279">
    <property type="entry name" value="RNase_HI_like"/>
    <property type="match status" value="1"/>
</dbReference>
<evidence type="ECO:0000259" key="1">
    <source>
        <dbReference type="PROSITE" id="PS50994"/>
    </source>
</evidence>
<dbReference type="Gene3D" id="3.30.420.10">
    <property type="entry name" value="Ribonuclease H-like superfamily/Ribonuclease H"/>
    <property type="match status" value="2"/>
</dbReference>
<reference evidence="2 3" key="1">
    <citation type="journal article" date="2018" name="PLoS Genet.">
        <title>Population sequencing reveals clonal diversity and ancestral inbreeding in the grapevine cultivar Chardonnay.</title>
        <authorList>
            <person name="Roach M.J."/>
            <person name="Johnson D.L."/>
            <person name="Bohlmann J."/>
            <person name="van Vuuren H.J."/>
            <person name="Jones S.J."/>
            <person name="Pretorius I.S."/>
            <person name="Schmidt S.A."/>
            <person name="Borneman A.R."/>
        </authorList>
    </citation>
    <scope>NUCLEOTIDE SEQUENCE [LARGE SCALE GENOMIC DNA]</scope>
    <source>
        <strain evidence="3">cv. Chardonnay</strain>
        <tissue evidence="2">Leaf</tissue>
    </source>
</reference>
<dbReference type="GO" id="GO:0003676">
    <property type="term" value="F:nucleic acid binding"/>
    <property type="evidence" value="ECO:0007669"/>
    <property type="project" value="InterPro"/>
</dbReference>
<dbReference type="Gene3D" id="1.10.340.70">
    <property type="match status" value="1"/>
</dbReference>
<dbReference type="Proteomes" id="UP000288805">
    <property type="component" value="Unassembled WGS sequence"/>
</dbReference>
<gene>
    <name evidence="2" type="primary">pol_100</name>
    <name evidence="2" type="ORF">CK203_072509</name>
</gene>
<dbReference type="GO" id="GO:0015074">
    <property type="term" value="P:DNA integration"/>
    <property type="evidence" value="ECO:0007669"/>
    <property type="project" value="InterPro"/>
</dbReference>
<comment type="caution">
    <text evidence="2">The sequence shown here is derived from an EMBL/GenBank/DDBJ whole genome shotgun (WGS) entry which is preliminary data.</text>
</comment>
<sequence>MPDVKHSEKVERHPDRIPDVEYPSGCNVAAAGCNVAAARCNVAASGCNVAAAGCNVAAVGCNVAASGLINDHIPRSVHLAFHDRHPITNNIVEYEACILGLETALELGIGQMEVFGDPNLVLKQIQGDWKTRDVKLRPYHAYLELLVARFDDLRYVHLPRAQNRFADTLATLASSVDIPIDVVIRLLLIELRSAPAYCCLIGKTEVQDDLPWYHDIYQFLRSGTYPEVATAKNRRALRHLATRFVICGDTLYRRSTDGMLLLCLDRASADQVMREVHAGVCGPHIGGHMLAHKIMRTGYFWLTMETDCCRFVQKCPECQIHVWGIDIIGKVSPKSSSGHKFILVAIDYFTKWVEAASYARLTSARVASFIRSHIICRYGVPHELISDRGAHFRAEVDTLLQEYGIRHHRSSAYRPQTNGAVEAANKNIKRILRKMAETSRDWSEKLPFALWAYRTSFHTSTGTTPYSLVYGMEVVLSVETEMGSLRVALEQQISETE</sequence>
<protein>
    <submittedName>
        <fullName evidence="2">Pol polyprotein</fullName>
    </submittedName>
</protein>
<dbReference type="PANTHER" id="PTHR48475:SF1">
    <property type="entry name" value="RNASE H TYPE-1 DOMAIN-CONTAINING PROTEIN"/>
    <property type="match status" value="1"/>
</dbReference>
<dbReference type="InterPro" id="IPR002156">
    <property type="entry name" value="RNaseH_domain"/>
</dbReference>
<dbReference type="PROSITE" id="PS50994">
    <property type="entry name" value="INTEGRASE"/>
    <property type="match status" value="1"/>
</dbReference>
<dbReference type="PANTHER" id="PTHR48475">
    <property type="entry name" value="RIBONUCLEASE H"/>
    <property type="match status" value="1"/>
</dbReference>
<dbReference type="AlphaFoldDB" id="A0A438F958"/>
<evidence type="ECO:0000313" key="2">
    <source>
        <dbReference type="EMBL" id="RVW56499.1"/>
    </source>
</evidence>
<feature type="domain" description="Integrase catalytic" evidence="1">
    <location>
        <begin position="312"/>
        <end position="473"/>
    </location>
</feature>
<dbReference type="InterPro" id="IPR012337">
    <property type="entry name" value="RNaseH-like_sf"/>
</dbReference>
<dbReference type="GO" id="GO:0004523">
    <property type="term" value="F:RNA-DNA hybrid ribonuclease activity"/>
    <property type="evidence" value="ECO:0007669"/>
    <property type="project" value="InterPro"/>
</dbReference>
<accession>A0A438F958</accession>
<dbReference type="EMBL" id="QGNW01001077">
    <property type="protein sequence ID" value="RVW56499.1"/>
    <property type="molecule type" value="Genomic_DNA"/>
</dbReference>
<dbReference type="PROSITE" id="PS51257">
    <property type="entry name" value="PROKAR_LIPOPROTEIN"/>
    <property type="match status" value="1"/>
</dbReference>
<dbReference type="Pfam" id="PF00665">
    <property type="entry name" value="rve"/>
    <property type="match status" value="1"/>
</dbReference>
<organism evidence="2 3">
    <name type="scientific">Vitis vinifera</name>
    <name type="common">Grape</name>
    <dbReference type="NCBI Taxonomy" id="29760"/>
    <lineage>
        <taxon>Eukaryota</taxon>
        <taxon>Viridiplantae</taxon>
        <taxon>Streptophyta</taxon>
        <taxon>Embryophyta</taxon>
        <taxon>Tracheophyta</taxon>
        <taxon>Spermatophyta</taxon>
        <taxon>Magnoliopsida</taxon>
        <taxon>eudicotyledons</taxon>
        <taxon>Gunneridae</taxon>
        <taxon>Pentapetalae</taxon>
        <taxon>rosids</taxon>
        <taxon>Vitales</taxon>
        <taxon>Vitaceae</taxon>
        <taxon>Viteae</taxon>
        <taxon>Vitis</taxon>
    </lineage>
</organism>
<proteinExistence type="predicted"/>
<dbReference type="Pfam" id="PF13456">
    <property type="entry name" value="RVT_3"/>
    <property type="match status" value="1"/>
</dbReference>